<dbReference type="STRING" id="92487.SAMN02745130_03045"/>
<evidence type="ECO:0000256" key="8">
    <source>
        <dbReference type="ARBA" id="ARBA00047838"/>
    </source>
</evidence>
<protein>
    <recommendedName>
        <fullName evidence="10">Imidazole glycerol phosphate synthase subunit HisH</fullName>
        <ecNumber evidence="10">4.3.2.10</ecNumber>
    </recommendedName>
    <alternativeName>
        <fullName evidence="10">IGP synthase glutaminase subunit</fullName>
        <ecNumber evidence="10">3.5.1.2</ecNumber>
    </alternativeName>
    <alternativeName>
        <fullName evidence="10">IGP synthase subunit HisH</fullName>
    </alternativeName>
    <alternativeName>
        <fullName evidence="10">ImGP synthase subunit HisH</fullName>
        <shortName evidence="10">IGPS subunit HisH</shortName>
    </alternativeName>
</protein>
<comment type="pathway">
    <text evidence="1 10">Amino-acid biosynthesis; L-histidine biosynthesis; L-histidine from 5-phospho-alpha-D-ribose 1-diphosphate: step 5/9.</text>
</comment>
<dbReference type="PANTHER" id="PTHR42701">
    <property type="entry name" value="IMIDAZOLE GLYCEROL PHOSPHATE SYNTHASE SUBUNIT HISH"/>
    <property type="match status" value="1"/>
</dbReference>
<dbReference type="GO" id="GO:0000107">
    <property type="term" value="F:imidazoleglycerol-phosphate synthase activity"/>
    <property type="evidence" value="ECO:0007669"/>
    <property type="project" value="UniProtKB-UniRule"/>
</dbReference>
<dbReference type="OrthoDB" id="9807137at2"/>
<keyword evidence="13" id="KW-0808">Transferase</keyword>
<dbReference type="Gene3D" id="3.40.50.880">
    <property type="match status" value="1"/>
</dbReference>
<dbReference type="Pfam" id="PF00117">
    <property type="entry name" value="GATase"/>
    <property type="match status" value="1"/>
</dbReference>
<feature type="active site" description="Nucleophile" evidence="10 11">
    <location>
        <position position="81"/>
    </location>
</feature>
<dbReference type="GO" id="GO:0016829">
    <property type="term" value="F:lyase activity"/>
    <property type="evidence" value="ECO:0007669"/>
    <property type="project" value="UniProtKB-KW"/>
</dbReference>
<sequence>MEVAIIDCGIGNIKSVQRMFEAINVKADICSSPEMTIGCKKLVIPGVGAYDAGMSAIAQNGWLDILNEHALERRIPVLGICLGMQLLCRKSEEGSMLGLGWIPADIVSFNNIDFQIKVPHMGWTNVTPTQENPLIPLNTQYQRFYHVHKYHAVCDDEANIIGKAIHGYSFASMIRKENIFGVQFHPEKSHTFGKLLLQRFYGINR</sequence>
<dbReference type="EC" id="4.3.2.10" evidence="10"/>
<comment type="subcellular location">
    <subcellularLocation>
        <location evidence="10">Cytoplasm</location>
    </subcellularLocation>
</comment>
<keyword evidence="3 10" id="KW-0028">Amino-acid biosynthesis</keyword>
<dbReference type="InterPro" id="IPR010139">
    <property type="entry name" value="Imidazole-glycPsynth_HisH"/>
</dbReference>
<dbReference type="NCBIfam" id="TIGR01855">
    <property type="entry name" value="IMP_synth_hisH"/>
    <property type="match status" value="1"/>
</dbReference>
<dbReference type="CDD" id="cd01748">
    <property type="entry name" value="GATase1_IGP_Synthase"/>
    <property type="match status" value="1"/>
</dbReference>
<evidence type="ECO:0000256" key="2">
    <source>
        <dbReference type="ARBA" id="ARBA00011152"/>
    </source>
</evidence>
<comment type="catalytic activity">
    <reaction evidence="9 10">
        <text>L-glutamine + H2O = L-glutamate + NH4(+)</text>
        <dbReference type="Rhea" id="RHEA:15889"/>
        <dbReference type="ChEBI" id="CHEBI:15377"/>
        <dbReference type="ChEBI" id="CHEBI:28938"/>
        <dbReference type="ChEBI" id="CHEBI:29985"/>
        <dbReference type="ChEBI" id="CHEBI:58359"/>
        <dbReference type="EC" id="3.5.1.2"/>
    </reaction>
</comment>
<evidence type="ECO:0000256" key="9">
    <source>
        <dbReference type="ARBA" id="ARBA00049534"/>
    </source>
</evidence>
<evidence type="ECO:0000256" key="11">
    <source>
        <dbReference type="PIRSR" id="PIRSR000495-1"/>
    </source>
</evidence>
<dbReference type="PIRSF" id="PIRSF000495">
    <property type="entry name" value="Amidotransf_hisH"/>
    <property type="match status" value="1"/>
</dbReference>
<dbReference type="Proteomes" id="UP000190460">
    <property type="component" value="Unassembled WGS sequence"/>
</dbReference>
<comment type="catalytic activity">
    <reaction evidence="8 10">
        <text>5-[(5-phospho-1-deoxy-D-ribulos-1-ylimino)methylamino]-1-(5-phospho-beta-D-ribosyl)imidazole-4-carboxamide + L-glutamine = D-erythro-1-(imidazol-4-yl)glycerol 3-phosphate + 5-amino-1-(5-phospho-beta-D-ribosyl)imidazole-4-carboxamide + L-glutamate + H(+)</text>
        <dbReference type="Rhea" id="RHEA:24793"/>
        <dbReference type="ChEBI" id="CHEBI:15378"/>
        <dbReference type="ChEBI" id="CHEBI:29985"/>
        <dbReference type="ChEBI" id="CHEBI:58278"/>
        <dbReference type="ChEBI" id="CHEBI:58359"/>
        <dbReference type="ChEBI" id="CHEBI:58475"/>
        <dbReference type="ChEBI" id="CHEBI:58525"/>
        <dbReference type="EC" id="4.3.2.10"/>
    </reaction>
</comment>
<evidence type="ECO:0000256" key="7">
    <source>
        <dbReference type="ARBA" id="ARBA00023239"/>
    </source>
</evidence>
<keyword evidence="14" id="KW-1185">Reference proteome</keyword>
<evidence type="ECO:0000256" key="1">
    <source>
        <dbReference type="ARBA" id="ARBA00005091"/>
    </source>
</evidence>
<keyword evidence="5 10" id="KW-0315">Glutamine amidotransferase</keyword>
<evidence type="ECO:0000256" key="5">
    <source>
        <dbReference type="ARBA" id="ARBA00022962"/>
    </source>
</evidence>
<evidence type="ECO:0000256" key="6">
    <source>
        <dbReference type="ARBA" id="ARBA00023102"/>
    </source>
</evidence>
<dbReference type="EC" id="3.5.1.2" evidence="10"/>
<name>A0A1T4XJW5_9GAMM</name>
<evidence type="ECO:0000259" key="12">
    <source>
        <dbReference type="Pfam" id="PF00117"/>
    </source>
</evidence>
<dbReference type="GO" id="GO:0000105">
    <property type="term" value="P:L-histidine biosynthetic process"/>
    <property type="evidence" value="ECO:0007669"/>
    <property type="project" value="UniProtKB-UniRule"/>
</dbReference>
<comment type="function">
    <text evidence="10">IGPS catalyzes the conversion of PRFAR and glutamine to IGP, AICAR and glutamate. The HisH subunit catalyzes the hydrolysis of glutamine to glutamate and ammonia as part of the synthesis of IGP and AICAR. The resulting ammonia molecule is channeled to the active site of HisF.</text>
</comment>
<gene>
    <name evidence="10" type="primary">hisH</name>
    <name evidence="13" type="ORF">SAMN02745130_03045</name>
</gene>
<evidence type="ECO:0000256" key="10">
    <source>
        <dbReference type="HAMAP-Rule" id="MF_00278"/>
    </source>
</evidence>
<dbReference type="HAMAP" id="MF_00278">
    <property type="entry name" value="HisH"/>
    <property type="match status" value="1"/>
</dbReference>
<comment type="subunit">
    <text evidence="2 10">Heterodimer of HisH and HisF.</text>
</comment>
<keyword evidence="4 10" id="KW-0378">Hydrolase</keyword>
<dbReference type="GO" id="GO:0004359">
    <property type="term" value="F:glutaminase activity"/>
    <property type="evidence" value="ECO:0007669"/>
    <property type="project" value="UniProtKB-EC"/>
</dbReference>
<reference evidence="13 14" key="1">
    <citation type="submission" date="2017-02" db="EMBL/GenBank/DDBJ databases">
        <authorList>
            <person name="Peterson S.W."/>
        </authorList>
    </citation>
    <scope>NUCLEOTIDE SEQUENCE [LARGE SCALE GENOMIC DNA]</scope>
    <source>
        <strain evidence="13 14">ATCC 49788</strain>
    </source>
</reference>
<dbReference type="PANTHER" id="PTHR42701:SF1">
    <property type="entry name" value="IMIDAZOLE GLYCEROL PHOSPHATE SYNTHASE SUBUNIT HISH"/>
    <property type="match status" value="1"/>
</dbReference>
<organism evidence="13 14">
    <name type="scientific">Thiothrix eikelboomii</name>
    <dbReference type="NCBI Taxonomy" id="92487"/>
    <lineage>
        <taxon>Bacteria</taxon>
        <taxon>Pseudomonadati</taxon>
        <taxon>Pseudomonadota</taxon>
        <taxon>Gammaproteobacteria</taxon>
        <taxon>Thiotrichales</taxon>
        <taxon>Thiotrichaceae</taxon>
        <taxon>Thiothrix</taxon>
    </lineage>
</organism>
<evidence type="ECO:0000256" key="3">
    <source>
        <dbReference type="ARBA" id="ARBA00022605"/>
    </source>
</evidence>
<dbReference type="SUPFAM" id="SSF52317">
    <property type="entry name" value="Class I glutamine amidotransferase-like"/>
    <property type="match status" value="1"/>
</dbReference>
<dbReference type="AlphaFoldDB" id="A0A1T4XJW5"/>
<dbReference type="UniPathway" id="UPA00031">
    <property type="reaction ID" value="UER00010"/>
</dbReference>
<feature type="active site" evidence="10 11">
    <location>
        <position position="185"/>
    </location>
</feature>
<evidence type="ECO:0000256" key="4">
    <source>
        <dbReference type="ARBA" id="ARBA00022801"/>
    </source>
</evidence>
<proteinExistence type="inferred from homology"/>
<dbReference type="PROSITE" id="PS51273">
    <property type="entry name" value="GATASE_TYPE_1"/>
    <property type="match status" value="1"/>
</dbReference>
<accession>A0A1T4XJW5</accession>
<dbReference type="EMBL" id="FUYB01000018">
    <property type="protein sequence ID" value="SKA89478.1"/>
    <property type="molecule type" value="Genomic_DNA"/>
</dbReference>
<evidence type="ECO:0000313" key="13">
    <source>
        <dbReference type="EMBL" id="SKA89478.1"/>
    </source>
</evidence>
<dbReference type="GO" id="GO:0005737">
    <property type="term" value="C:cytoplasm"/>
    <property type="evidence" value="ECO:0007669"/>
    <property type="project" value="UniProtKB-SubCell"/>
</dbReference>
<keyword evidence="10" id="KW-0963">Cytoplasm</keyword>
<dbReference type="InterPro" id="IPR029062">
    <property type="entry name" value="Class_I_gatase-like"/>
</dbReference>
<dbReference type="RefSeq" id="WP_078923497.1">
    <property type="nucleotide sequence ID" value="NZ_FUYB01000018.1"/>
</dbReference>
<keyword evidence="6 10" id="KW-0368">Histidine biosynthesis</keyword>
<feature type="active site" evidence="10 11">
    <location>
        <position position="187"/>
    </location>
</feature>
<evidence type="ECO:0000313" key="14">
    <source>
        <dbReference type="Proteomes" id="UP000190460"/>
    </source>
</evidence>
<dbReference type="InterPro" id="IPR017926">
    <property type="entry name" value="GATASE"/>
</dbReference>
<feature type="domain" description="Glutamine amidotransferase" evidence="12">
    <location>
        <begin position="5"/>
        <end position="196"/>
    </location>
</feature>
<keyword evidence="7 10" id="KW-0456">Lyase</keyword>